<evidence type="ECO:0000313" key="5">
    <source>
        <dbReference type="Proteomes" id="UP001580346"/>
    </source>
</evidence>
<sequence>MSRLRVRHRQLVLACAVGAVVMLIICLTIGVLLFRSFETDYSQETAELEQELADTKQILQQEMRQVPVVVSDHKAGDALAETDIALVNIPAASVPENVLNKEDIVGKYTRIDLPKNTAVTGSMLFENGVTPDDLRNQEFRLIQLPAKLGPDHYVDVRIKFPTGEDYIVLSKKKVKDLSGGLISYEMDEQEILMMSSAIVDAYINEATIYALSYVDPYMQDKAIVTYPPKDEVKKLIQSDPNIVKVATEQLESRKRSVLEMNLAAMPEAERGRYSTGATDAGSYNENAPASNMLTDSSSSGYASQLPPVKDALPVESNDYAESQHTTASDSPTPPANGKAQNPKLLEETEGTTAASDDDIYGQMPKSNVQP</sequence>
<keyword evidence="2" id="KW-1133">Transmembrane helix</keyword>
<dbReference type="EMBL" id="JBHHMI010000012">
    <property type="protein sequence ID" value="MFB5268089.1"/>
    <property type="molecule type" value="Genomic_DNA"/>
</dbReference>
<dbReference type="Pfam" id="PF08666">
    <property type="entry name" value="SAF"/>
    <property type="match status" value="1"/>
</dbReference>
<organism evidence="4 5">
    <name type="scientific">Paenibacillus enshidis</name>
    <dbReference type="NCBI Taxonomy" id="1458439"/>
    <lineage>
        <taxon>Bacteria</taxon>
        <taxon>Bacillati</taxon>
        <taxon>Bacillota</taxon>
        <taxon>Bacilli</taxon>
        <taxon>Bacillales</taxon>
        <taxon>Paenibacillaceae</taxon>
        <taxon>Paenibacillus</taxon>
    </lineage>
</organism>
<dbReference type="SMART" id="SM00858">
    <property type="entry name" value="SAF"/>
    <property type="match status" value="1"/>
</dbReference>
<feature type="compositionally biased region" description="Polar residues" evidence="1">
    <location>
        <begin position="275"/>
        <end position="302"/>
    </location>
</feature>
<evidence type="ECO:0000256" key="2">
    <source>
        <dbReference type="SAM" id="Phobius"/>
    </source>
</evidence>
<proteinExistence type="predicted"/>
<keyword evidence="2" id="KW-0812">Transmembrane</keyword>
<feature type="domain" description="SAF" evidence="3">
    <location>
        <begin position="64"/>
        <end position="125"/>
    </location>
</feature>
<dbReference type="Proteomes" id="UP001580346">
    <property type="component" value="Unassembled WGS sequence"/>
</dbReference>
<reference evidence="4 5" key="1">
    <citation type="submission" date="2024-09" db="EMBL/GenBank/DDBJ databases">
        <title>Paenibacillus zeirhizospherea sp. nov., isolated from surface of the maize (Zea mays) roots in a horticulture field, Hungary.</title>
        <authorList>
            <person name="Marton D."/>
            <person name="Farkas M."/>
            <person name="Bedics A."/>
            <person name="Toth E."/>
            <person name="Tancsics A."/>
            <person name="Boka K."/>
            <person name="Maroti G."/>
            <person name="Kriszt B."/>
            <person name="Cserhati M."/>
        </authorList>
    </citation>
    <scope>NUCLEOTIDE SEQUENCE [LARGE SCALE GENOMIC DNA]</scope>
    <source>
        <strain evidence="4 5">KCTC 33519</strain>
    </source>
</reference>
<feature type="compositionally biased region" description="Polar residues" evidence="1">
    <location>
        <begin position="319"/>
        <end position="330"/>
    </location>
</feature>
<protein>
    <submittedName>
        <fullName evidence="4">SAF domain-containing protein</fullName>
    </submittedName>
</protein>
<dbReference type="InterPro" id="IPR013974">
    <property type="entry name" value="SAF"/>
</dbReference>
<feature type="transmembrane region" description="Helical" evidence="2">
    <location>
        <begin position="12"/>
        <end position="34"/>
    </location>
</feature>
<dbReference type="RefSeq" id="WP_375356193.1">
    <property type="nucleotide sequence ID" value="NZ_JBHHMI010000012.1"/>
</dbReference>
<name>A0ABV5AXG3_9BACL</name>
<evidence type="ECO:0000259" key="3">
    <source>
        <dbReference type="SMART" id="SM00858"/>
    </source>
</evidence>
<accession>A0ABV5AXG3</accession>
<evidence type="ECO:0000256" key="1">
    <source>
        <dbReference type="SAM" id="MobiDB-lite"/>
    </source>
</evidence>
<feature type="region of interest" description="Disordered" evidence="1">
    <location>
        <begin position="269"/>
        <end position="370"/>
    </location>
</feature>
<keyword evidence="2" id="KW-0472">Membrane</keyword>
<comment type="caution">
    <text evidence="4">The sequence shown here is derived from an EMBL/GenBank/DDBJ whole genome shotgun (WGS) entry which is preliminary data.</text>
</comment>
<dbReference type="CDD" id="cd11614">
    <property type="entry name" value="SAF_CpaB_FlgA_like"/>
    <property type="match status" value="1"/>
</dbReference>
<evidence type="ECO:0000313" key="4">
    <source>
        <dbReference type="EMBL" id="MFB5268089.1"/>
    </source>
</evidence>
<keyword evidence="5" id="KW-1185">Reference proteome</keyword>
<gene>
    <name evidence="4" type="ORF">ACE41H_15080</name>
</gene>